<dbReference type="SUPFAM" id="SSF52518">
    <property type="entry name" value="Thiamin diphosphate-binding fold (THDP-binding)"/>
    <property type="match status" value="1"/>
</dbReference>
<evidence type="ECO:0000256" key="1">
    <source>
        <dbReference type="ARBA" id="ARBA00001964"/>
    </source>
</evidence>
<evidence type="ECO:0000256" key="3">
    <source>
        <dbReference type="ARBA" id="ARBA00023052"/>
    </source>
</evidence>
<dbReference type="GO" id="GO:0016491">
    <property type="term" value="F:oxidoreductase activity"/>
    <property type="evidence" value="ECO:0007669"/>
    <property type="project" value="UniProtKB-KW"/>
</dbReference>
<dbReference type="InterPro" id="IPR029061">
    <property type="entry name" value="THDP-binding"/>
</dbReference>
<keyword evidence="5" id="KW-0670">Pyruvate</keyword>
<sequence length="324" mass="36325">MLYRDALNLALDHAMEKDPTVVILGEDVGFYGGNYKVTEGLYAKYGDKRVIDTPIAENSIVGTAIGMATVGLRPVAEIMTANFAMLAMDQIVNNMAKIRYMSGGKIALPIVVRMPQGAAKQLAAQHSQSLEHMFASVPGLYVFCASDSISAYHGLLYAIRLDDPVIFLEHPLLYPMDFPFEYVKDFDPFKVRRIKEGKDVTIVSYLKMVHDVMAAVDELEKEGISCEVLDLVSLRPIDFEGIYESVRKTKRLVVVYEAPKTLGLGAEISARVSEELFYYLDAPPLRVAGEDVPIPYNRKLELMAIPTPERIYREILQWSRRHGL</sequence>
<dbReference type="STRING" id="381751.SAMN05444391_1494"/>
<dbReference type="AlphaFoldDB" id="A0A1M6TJS7"/>
<proteinExistence type="predicted"/>
<dbReference type="Pfam" id="PF02779">
    <property type="entry name" value="Transket_pyr"/>
    <property type="match status" value="1"/>
</dbReference>
<dbReference type="PANTHER" id="PTHR43257">
    <property type="entry name" value="PYRUVATE DEHYDROGENASE E1 COMPONENT BETA SUBUNIT"/>
    <property type="match status" value="1"/>
</dbReference>
<dbReference type="Gene3D" id="3.40.50.970">
    <property type="match status" value="1"/>
</dbReference>
<dbReference type="OrthoDB" id="8732661at2"/>
<evidence type="ECO:0000259" key="4">
    <source>
        <dbReference type="SMART" id="SM00861"/>
    </source>
</evidence>
<feature type="domain" description="Transketolase-like pyrimidine-binding" evidence="4">
    <location>
        <begin position="1"/>
        <end position="176"/>
    </location>
</feature>
<dbReference type="InterPro" id="IPR005475">
    <property type="entry name" value="Transketolase-like_Pyr-bd"/>
</dbReference>
<keyword evidence="2" id="KW-0560">Oxidoreductase</keyword>
<keyword evidence="6" id="KW-1185">Reference proteome</keyword>
<dbReference type="InterPro" id="IPR009014">
    <property type="entry name" value="Transketo_C/PFOR_II"/>
</dbReference>
<dbReference type="FunFam" id="3.40.50.920:FF:000001">
    <property type="entry name" value="Pyruvate dehydrogenase E1 beta subunit"/>
    <property type="match status" value="1"/>
</dbReference>
<dbReference type="NCBIfam" id="NF006667">
    <property type="entry name" value="PRK09212.1"/>
    <property type="match status" value="1"/>
</dbReference>
<evidence type="ECO:0000313" key="5">
    <source>
        <dbReference type="EMBL" id="SHK57225.1"/>
    </source>
</evidence>
<keyword evidence="3" id="KW-0786">Thiamine pyrophosphate</keyword>
<comment type="cofactor">
    <cofactor evidence="1">
        <name>thiamine diphosphate</name>
        <dbReference type="ChEBI" id="CHEBI:58937"/>
    </cofactor>
</comment>
<dbReference type="Proteomes" id="UP000189810">
    <property type="component" value="Chromosome I"/>
</dbReference>
<dbReference type="CDD" id="cd07036">
    <property type="entry name" value="TPP_PYR_E1-PDHc-beta_like"/>
    <property type="match status" value="1"/>
</dbReference>
<protein>
    <submittedName>
        <fullName evidence="5">Pyruvate dehydrogenase E1 component beta subunit</fullName>
    </submittedName>
</protein>
<reference evidence="5 6" key="1">
    <citation type="submission" date="2016-11" db="EMBL/GenBank/DDBJ databases">
        <authorList>
            <person name="Jaros S."/>
            <person name="Januszkiewicz K."/>
            <person name="Wedrychowicz H."/>
        </authorList>
    </citation>
    <scope>NUCLEOTIDE SEQUENCE [LARGE SCALE GENOMIC DNA]</scope>
    <source>
        <strain evidence="5 6">DSM 19557</strain>
    </source>
</reference>
<dbReference type="Pfam" id="PF02780">
    <property type="entry name" value="Transketolase_C"/>
    <property type="match status" value="1"/>
</dbReference>
<gene>
    <name evidence="5" type="ORF">SAMN05444391_1494</name>
</gene>
<dbReference type="FunFam" id="3.40.50.970:FF:000001">
    <property type="entry name" value="Pyruvate dehydrogenase E1 beta subunit"/>
    <property type="match status" value="1"/>
</dbReference>
<dbReference type="SMART" id="SM00861">
    <property type="entry name" value="Transket_pyr"/>
    <property type="match status" value="1"/>
</dbReference>
<evidence type="ECO:0000313" key="6">
    <source>
        <dbReference type="Proteomes" id="UP000189810"/>
    </source>
</evidence>
<evidence type="ECO:0000256" key="2">
    <source>
        <dbReference type="ARBA" id="ARBA00023002"/>
    </source>
</evidence>
<dbReference type="InterPro" id="IPR033248">
    <property type="entry name" value="Transketolase_C"/>
</dbReference>
<dbReference type="RefSeq" id="WP_079654571.1">
    <property type="nucleotide sequence ID" value="NZ_LT670846.1"/>
</dbReference>
<dbReference type="Gene3D" id="3.40.50.920">
    <property type="match status" value="1"/>
</dbReference>
<dbReference type="SUPFAM" id="SSF52922">
    <property type="entry name" value="TK C-terminal domain-like"/>
    <property type="match status" value="1"/>
</dbReference>
<dbReference type="PANTHER" id="PTHR43257:SF2">
    <property type="entry name" value="PYRUVATE DEHYDROGENASE E1 COMPONENT SUBUNIT BETA"/>
    <property type="match status" value="1"/>
</dbReference>
<organism evidence="5 6">
    <name type="scientific">Thermocrinis minervae</name>
    <dbReference type="NCBI Taxonomy" id="381751"/>
    <lineage>
        <taxon>Bacteria</taxon>
        <taxon>Pseudomonadati</taxon>
        <taxon>Aquificota</taxon>
        <taxon>Aquificia</taxon>
        <taxon>Aquificales</taxon>
        <taxon>Aquificaceae</taxon>
        <taxon>Thermocrinis</taxon>
    </lineage>
</organism>
<dbReference type="EMBL" id="LT670846">
    <property type="protein sequence ID" value="SHK57225.1"/>
    <property type="molecule type" value="Genomic_DNA"/>
</dbReference>
<name>A0A1M6TJS7_9AQUI</name>
<accession>A0A1M6TJS7</accession>